<proteinExistence type="predicted"/>
<evidence type="ECO:0000313" key="1">
    <source>
        <dbReference type="EMBL" id="CAF5226007.1"/>
    </source>
</evidence>
<name>A0A8S3K1G9_9BILA</name>
<dbReference type="AlphaFoldDB" id="A0A8S3K1G9"/>
<sequence length="150" mass="16541">MSLPRHALQALEIPRVTQARVSVDYAIHLDERVPQWNISVSSMLADAIGLAPYKDVFWSSSNEPGAPYRKTSMEPVPDREILIATLSTGPVTPGDAISYTNVNRIMRCCSEIGTILKPDRPITMINSLIADWAQNKGVVQGELYSTRSSL</sequence>
<protein>
    <submittedName>
        <fullName evidence="1">Uncharacterized protein</fullName>
    </submittedName>
</protein>
<gene>
    <name evidence="1" type="ORF">SMN809_LOCUS84589</name>
</gene>
<reference evidence="1" key="1">
    <citation type="submission" date="2021-02" db="EMBL/GenBank/DDBJ databases">
        <authorList>
            <person name="Nowell W R."/>
        </authorList>
    </citation>
    <scope>NUCLEOTIDE SEQUENCE</scope>
</reference>
<comment type="caution">
    <text evidence="1">The sequence shown here is derived from an EMBL/GenBank/DDBJ whole genome shotgun (WGS) entry which is preliminary data.</text>
</comment>
<accession>A0A8S3K1G9</accession>
<dbReference type="Proteomes" id="UP000676336">
    <property type="component" value="Unassembled WGS sequence"/>
</dbReference>
<evidence type="ECO:0000313" key="2">
    <source>
        <dbReference type="Proteomes" id="UP000676336"/>
    </source>
</evidence>
<organism evidence="1 2">
    <name type="scientific">Rotaria magnacalcarata</name>
    <dbReference type="NCBI Taxonomy" id="392030"/>
    <lineage>
        <taxon>Eukaryota</taxon>
        <taxon>Metazoa</taxon>
        <taxon>Spiralia</taxon>
        <taxon>Gnathifera</taxon>
        <taxon>Rotifera</taxon>
        <taxon>Eurotatoria</taxon>
        <taxon>Bdelloidea</taxon>
        <taxon>Philodinida</taxon>
        <taxon>Philodinidae</taxon>
        <taxon>Rotaria</taxon>
    </lineage>
</organism>
<dbReference type="EMBL" id="CAJOBI010360656">
    <property type="protein sequence ID" value="CAF5226007.1"/>
    <property type="molecule type" value="Genomic_DNA"/>
</dbReference>